<evidence type="ECO:0008006" key="4">
    <source>
        <dbReference type="Google" id="ProtNLM"/>
    </source>
</evidence>
<reference evidence="2 3" key="1">
    <citation type="journal article" date="2014" name="Int. J. Syst. Evol. Microbiol.">
        <title>Complete genome sequence of Corynebacterium casei LMG S-19264T (=DSM 44701T), isolated from a smear-ripened cheese.</title>
        <authorList>
            <consortium name="US DOE Joint Genome Institute (JGI-PGF)"/>
            <person name="Walter F."/>
            <person name="Albersmeier A."/>
            <person name="Kalinowski J."/>
            <person name="Ruckert C."/>
        </authorList>
    </citation>
    <scope>NUCLEOTIDE SEQUENCE [LARGE SCALE GENOMIC DNA]</scope>
    <source>
        <strain evidence="2 3">NBRC 112785</strain>
    </source>
</reference>
<dbReference type="AlphaFoldDB" id="A0AA37WXS0"/>
<accession>A0AA37WXS0</accession>
<keyword evidence="1" id="KW-0732">Signal</keyword>
<name>A0AA37WXS0_9GAMM</name>
<gene>
    <name evidence="2" type="ORF">GCM10007894_26540</name>
</gene>
<protein>
    <recommendedName>
        <fullName evidence="4">DUF2141 domain-containing protein</fullName>
    </recommendedName>
</protein>
<feature type="chain" id="PRO_5041273549" description="DUF2141 domain-containing protein" evidence="1">
    <location>
        <begin position="22"/>
        <end position="145"/>
    </location>
</feature>
<evidence type="ECO:0000313" key="3">
    <source>
        <dbReference type="Proteomes" id="UP001157439"/>
    </source>
</evidence>
<dbReference type="InterPro" id="IPR018673">
    <property type="entry name" value="DUF2141"/>
</dbReference>
<organism evidence="2 3">
    <name type="scientific">Paraferrimonas haliotis</name>
    <dbReference type="NCBI Taxonomy" id="2013866"/>
    <lineage>
        <taxon>Bacteria</taxon>
        <taxon>Pseudomonadati</taxon>
        <taxon>Pseudomonadota</taxon>
        <taxon>Gammaproteobacteria</taxon>
        <taxon>Alteromonadales</taxon>
        <taxon>Ferrimonadaceae</taxon>
        <taxon>Paraferrimonas</taxon>
    </lineage>
</organism>
<evidence type="ECO:0000313" key="2">
    <source>
        <dbReference type="EMBL" id="GLS84677.1"/>
    </source>
</evidence>
<sequence>MIARILLITLLYAATISSAYSAPLTLSFNGLSNDHSKLVVQIYASKASWLDDDPQQMALFSLIDPAQLSANGSIEVELEFGDYAIYAYQDLDDNGELNSNWIGIPTEPVGTSNAAKGFMGPPKYDDAKFIFTKDHQQIQLTLVEI</sequence>
<dbReference type="Pfam" id="PF09912">
    <property type="entry name" value="DUF2141"/>
    <property type="match status" value="1"/>
</dbReference>
<comment type="caution">
    <text evidence="2">The sequence shown here is derived from an EMBL/GenBank/DDBJ whole genome shotgun (WGS) entry which is preliminary data.</text>
</comment>
<dbReference type="EMBL" id="BSPO01000003">
    <property type="protein sequence ID" value="GLS84677.1"/>
    <property type="molecule type" value="Genomic_DNA"/>
</dbReference>
<feature type="signal peptide" evidence="1">
    <location>
        <begin position="1"/>
        <end position="21"/>
    </location>
</feature>
<dbReference type="Proteomes" id="UP001157439">
    <property type="component" value="Unassembled WGS sequence"/>
</dbReference>
<dbReference type="RefSeq" id="WP_095499141.1">
    <property type="nucleotide sequence ID" value="NZ_BSPO01000003.1"/>
</dbReference>
<proteinExistence type="predicted"/>
<keyword evidence="3" id="KW-1185">Reference proteome</keyword>
<evidence type="ECO:0000256" key="1">
    <source>
        <dbReference type="SAM" id="SignalP"/>
    </source>
</evidence>